<dbReference type="EMBL" id="AJWY01003111">
    <property type="protein sequence ID" value="EKC76352.1"/>
    <property type="molecule type" value="Genomic_DNA"/>
</dbReference>
<organism evidence="1">
    <name type="scientific">human gut metagenome</name>
    <dbReference type="NCBI Taxonomy" id="408170"/>
    <lineage>
        <taxon>unclassified sequences</taxon>
        <taxon>metagenomes</taxon>
        <taxon>organismal metagenomes</taxon>
    </lineage>
</organism>
<gene>
    <name evidence="1" type="ORF">LEA_04746</name>
</gene>
<reference evidence="1" key="1">
    <citation type="journal article" date="2013" name="Environ. Microbiol.">
        <title>Microbiota from the distal guts of lean and obese adolescents exhibit partial functional redundancy besides clear differences in community structure.</title>
        <authorList>
            <person name="Ferrer M."/>
            <person name="Ruiz A."/>
            <person name="Lanza F."/>
            <person name="Haange S.B."/>
            <person name="Oberbach A."/>
            <person name="Till H."/>
            <person name="Bargiela R."/>
            <person name="Campoy C."/>
            <person name="Segura M.T."/>
            <person name="Richter M."/>
            <person name="von Bergen M."/>
            <person name="Seifert J."/>
            <person name="Suarez A."/>
        </authorList>
    </citation>
    <scope>NUCLEOTIDE SEQUENCE</scope>
</reference>
<accession>K1TTH2</accession>
<evidence type="ECO:0000313" key="1">
    <source>
        <dbReference type="EMBL" id="EKC76352.1"/>
    </source>
</evidence>
<dbReference type="AlphaFoldDB" id="K1TTH2"/>
<comment type="caution">
    <text evidence="1">The sequence shown here is derived from an EMBL/GenBank/DDBJ whole genome shotgun (WGS) entry which is preliminary data.</text>
</comment>
<sequence>MVTDVLSQSNVTTFIYSPAQPLSTIKRHLVIVPPGAEKEAGFQMWLQRIHQLARNTGAKVAFFASDATLQHIRPRRERKAPANIGFVPFDRWDDLPSLEHDLRDDDCLWFVMSRRDRVSYHPAMSRIPGYLEQVFAGYSAVLVYPVQAGATDRYL</sequence>
<protein>
    <submittedName>
        <fullName evidence="1">Sodium/hydrogen exchanger</fullName>
    </submittedName>
</protein>
<name>K1TTH2_9ZZZZ</name>
<proteinExistence type="predicted"/>